<gene>
    <name evidence="2" type="ORF">BCR36DRAFT_397307</name>
</gene>
<evidence type="ECO:0000256" key="1">
    <source>
        <dbReference type="SAM" id="MobiDB-lite"/>
    </source>
</evidence>
<protein>
    <recommendedName>
        <fullName evidence="4">DNA-directed DNA polymerase family B exonuclease domain-containing protein</fullName>
    </recommendedName>
</protein>
<dbReference type="EMBL" id="MCFH01000019">
    <property type="protein sequence ID" value="ORX51123.1"/>
    <property type="molecule type" value="Genomic_DNA"/>
</dbReference>
<keyword evidence="3" id="KW-1185">Reference proteome</keyword>
<evidence type="ECO:0000313" key="2">
    <source>
        <dbReference type="EMBL" id="ORX51123.1"/>
    </source>
</evidence>
<dbReference type="InterPro" id="IPR012337">
    <property type="entry name" value="RNaseH-like_sf"/>
</dbReference>
<proteinExistence type="predicted"/>
<name>A0A1Y1VBP0_9FUNG</name>
<reference evidence="2 3" key="1">
    <citation type="submission" date="2016-08" db="EMBL/GenBank/DDBJ databases">
        <title>Genomes of anaerobic fungi encode conserved fungal cellulosomes for biomass hydrolysis.</title>
        <authorList>
            <consortium name="DOE Joint Genome Institute"/>
            <person name="Haitjema C.H."/>
            <person name="Gilmore S.P."/>
            <person name="Henske J.K."/>
            <person name="Solomon K.V."/>
            <person name="De Groot R."/>
            <person name="Kuo A."/>
            <person name="Mondo S.J."/>
            <person name="Salamov A.A."/>
            <person name="Labutti K."/>
            <person name="Zhao Z."/>
            <person name="Chiniquy J."/>
            <person name="Barry K."/>
            <person name="Brewer H.M."/>
            <person name="Purvine S.O."/>
            <person name="Wright A.T."/>
            <person name="Boxma B."/>
            <person name="Van Alen T."/>
            <person name="Hackstein J.H."/>
            <person name="Baker S.E."/>
            <person name="Grigoriev I.V."/>
            <person name="O'Malley M.A."/>
        </authorList>
    </citation>
    <scope>NUCLEOTIDE SEQUENCE [LARGE SCALE GENOMIC DNA]</scope>
    <source>
        <strain evidence="3">finn</strain>
    </source>
</reference>
<dbReference type="OrthoDB" id="10481930at2759"/>
<sequence length="371" mass="43927">MSLTCYIYNWELFIKDDYPIIIGFGYNENDSKIAVVIKDFPLFKYSDSVNRNFDYINNKKEVLKKILLRHYLDGEQTIYKDTIGWIYSKSYQENNSDHYTTFNNEYIVSYKSIHAKNIDKYPESSILSFDIECMSHDFGSFPNSYLYNDFISTISIVYHYKDIQRNITICVKYKDKNNIVNELKLNEIDPSFISFIDINKFNDSCKKFNFFDENNINNNIDNDNSENNDINNQYDNNKNSDNNNNYNIKSNINNNDNYNNINIDINDNKVMNNKGNDVNKDTIIINNNTEVKNRYNRLKKLLNNNFTYHSDTKKRYNKLKSMLNNSVVNVKLIKDDSLNNNDNTVKEETFVKSDTKLNRLGYLTYHNNNTK</sequence>
<organism evidence="2 3">
    <name type="scientific">Piromyces finnis</name>
    <dbReference type="NCBI Taxonomy" id="1754191"/>
    <lineage>
        <taxon>Eukaryota</taxon>
        <taxon>Fungi</taxon>
        <taxon>Fungi incertae sedis</taxon>
        <taxon>Chytridiomycota</taxon>
        <taxon>Chytridiomycota incertae sedis</taxon>
        <taxon>Neocallimastigomycetes</taxon>
        <taxon>Neocallimastigales</taxon>
        <taxon>Neocallimastigaceae</taxon>
        <taxon>Piromyces</taxon>
    </lineage>
</organism>
<dbReference type="SUPFAM" id="SSF53098">
    <property type="entry name" value="Ribonuclease H-like"/>
    <property type="match status" value="1"/>
</dbReference>
<dbReference type="AlphaFoldDB" id="A0A1Y1VBP0"/>
<dbReference type="STRING" id="1754191.A0A1Y1VBP0"/>
<comment type="caution">
    <text evidence="2">The sequence shown here is derived from an EMBL/GenBank/DDBJ whole genome shotgun (WGS) entry which is preliminary data.</text>
</comment>
<feature type="region of interest" description="Disordered" evidence="1">
    <location>
        <begin position="219"/>
        <end position="243"/>
    </location>
</feature>
<evidence type="ECO:0008006" key="4">
    <source>
        <dbReference type="Google" id="ProtNLM"/>
    </source>
</evidence>
<dbReference type="Proteomes" id="UP000193719">
    <property type="component" value="Unassembled WGS sequence"/>
</dbReference>
<accession>A0A1Y1VBP0</accession>
<reference evidence="2 3" key="2">
    <citation type="submission" date="2016-08" db="EMBL/GenBank/DDBJ databases">
        <title>Pervasive Adenine N6-methylation of Active Genes in Fungi.</title>
        <authorList>
            <consortium name="DOE Joint Genome Institute"/>
            <person name="Mondo S.J."/>
            <person name="Dannebaum R.O."/>
            <person name="Kuo R.C."/>
            <person name="Labutti K."/>
            <person name="Haridas S."/>
            <person name="Kuo A."/>
            <person name="Salamov A."/>
            <person name="Ahrendt S.R."/>
            <person name="Lipzen A."/>
            <person name="Sullivan W."/>
            <person name="Andreopoulos W.B."/>
            <person name="Clum A."/>
            <person name="Lindquist E."/>
            <person name="Daum C."/>
            <person name="Ramamoorthy G.K."/>
            <person name="Gryganskyi A."/>
            <person name="Culley D."/>
            <person name="Magnuson J.K."/>
            <person name="James T.Y."/>
            <person name="O'Malley M.A."/>
            <person name="Stajich J.E."/>
            <person name="Spatafora J.W."/>
            <person name="Visel A."/>
            <person name="Grigoriev I.V."/>
        </authorList>
    </citation>
    <scope>NUCLEOTIDE SEQUENCE [LARGE SCALE GENOMIC DNA]</scope>
    <source>
        <strain evidence="3">finn</strain>
    </source>
</reference>
<evidence type="ECO:0000313" key="3">
    <source>
        <dbReference type="Proteomes" id="UP000193719"/>
    </source>
</evidence>